<evidence type="ECO:0000256" key="6">
    <source>
        <dbReference type="SAM" id="MobiDB-lite"/>
    </source>
</evidence>
<feature type="region of interest" description="Disordered" evidence="6">
    <location>
        <begin position="1"/>
        <end position="30"/>
    </location>
</feature>
<dbReference type="InterPro" id="IPR052027">
    <property type="entry name" value="PspC"/>
</dbReference>
<keyword evidence="5 7" id="KW-0472">Membrane</keyword>
<evidence type="ECO:0000256" key="4">
    <source>
        <dbReference type="ARBA" id="ARBA00022989"/>
    </source>
</evidence>
<feature type="transmembrane region" description="Helical" evidence="7">
    <location>
        <begin position="255"/>
        <end position="275"/>
    </location>
</feature>
<feature type="transmembrane region" description="Helical" evidence="7">
    <location>
        <begin position="51"/>
        <end position="78"/>
    </location>
</feature>
<feature type="compositionally biased region" description="Pro residues" evidence="6">
    <location>
        <begin position="165"/>
        <end position="178"/>
    </location>
</feature>
<comment type="subcellular location">
    <subcellularLocation>
        <location evidence="1">Cell membrane</location>
        <topology evidence="1">Single-pass membrane protein</topology>
    </subcellularLocation>
</comment>
<keyword evidence="4 7" id="KW-1133">Transmembrane helix</keyword>
<feature type="compositionally biased region" description="Basic and acidic residues" evidence="6">
    <location>
        <begin position="149"/>
        <end position="158"/>
    </location>
</feature>
<organism evidence="9 10">
    <name type="scientific">Streptomyces thermolilacinus SPC6</name>
    <dbReference type="NCBI Taxonomy" id="1306406"/>
    <lineage>
        <taxon>Bacteria</taxon>
        <taxon>Bacillati</taxon>
        <taxon>Actinomycetota</taxon>
        <taxon>Actinomycetes</taxon>
        <taxon>Kitasatosporales</taxon>
        <taxon>Streptomycetaceae</taxon>
        <taxon>Streptomyces</taxon>
    </lineage>
</organism>
<feature type="compositionally biased region" description="Pro residues" evidence="6">
    <location>
        <begin position="1"/>
        <end position="27"/>
    </location>
</feature>
<sequence length="468" mass="47605">MTSATPTPPEAPEATPHLPPPPPPPLRRTPRQKVVAGVCGGLGRHFDLDPVVFRVATGVLAAAGGIGLVFYGFAWLCLPAEGEEENEARRLLTGRVEGSSLVAVLMALVGCGLFLSMVGGNGGMIGFAILLVCAVSGAAVWSERRRHAAPRERAEADAVHTAGPDAPPETKAPPPPDSPSWWRDRIVKDGSTGPVPVGYVWGPPEGAPPGTVNRHVPWGLPPASAAPASPSAPAPPVPDAAPAAVARGPRSIGGAVLFLAVVAGCIGTTAAWGGHPLGVSLQYGLVPALAVFAMGLAVSSFLGRTGSGTILMTVVTALLLAAASAVPQQIGTVWTRTEWSPASLADVRPRYTVDSGVGTLDLARLDVPPGRTVRVAAEAGAGRIVVTVPADVTVHVRARTGLGDVRLPAVPAADSDPTGQERGGDLGLAADRDVTRTVPPLAGVRPGGTVELDLRIVVGQVEVARAVS</sequence>
<evidence type="ECO:0000313" key="10">
    <source>
        <dbReference type="Proteomes" id="UP000095329"/>
    </source>
</evidence>
<dbReference type="PANTHER" id="PTHR33885">
    <property type="entry name" value="PHAGE SHOCK PROTEIN C"/>
    <property type="match status" value="1"/>
</dbReference>
<evidence type="ECO:0000313" key="9">
    <source>
        <dbReference type="EMBL" id="OEJ94769.1"/>
    </source>
</evidence>
<feature type="transmembrane region" description="Helical" evidence="7">
    <location>
        <begin position="124"/>
        <end position="141"/>
    </location>
</feature>
<accession>A0A1D3DR15</accession>
<feature type="transmembrane region" description="Helical" evidence="7">
    <location>
        <begin position="99"/>
        <end position="118"/>
    </location>
</feature>
<dbReference type="GO" id="GO:0005886">
    <property type="term" value="C:plasma membrane"/>
    <property type="evidence" value="ECO:0007669"/>
    <property type="project" value="UniProtKB-SubCell"/>
</dbReference>
<dbReference type="Pfam" id="PF04024">
    <property type="entry name" value="PspC"/>
    <property type="match status" value="1"/>
</dbReference>
<dbReference type="OrthoDB" id="3535301at2"/>
<feature type="transmembrane region" description="Helical" evidence="7">
    <location>
        <begin position="281"/>
        <end position="302"/>
    </location>
</feature>
<dbReference type="InterPro" id="IPR007168">
    <property type="entry name" value="Phageshock_PspC_N"/>
</dbReference>
<comment type="caution">
    <text evidence="9">The sequence shown here is derived from an EMBL/GenBank/DDBJ whole genome shotgun (WGS) entry which is preliminary data.</text>
</comment>
<keyword evidence="3 7" id="KW-0812">Transmembrane</keyword>
<dbReference type="eggNOG" id="COG1983">
    <property type="taxonomic scope" value="Bacteria"/>
</dbReference>
<dbReference type="RefSeq" id="WP_028963898.1">
    <property type="nucleotide sequence ID" value="NZ_ASHX02000001.1"/>
</dbReference>
<evidence type="ECO:0000256" key="1">
    <source>
        <dbReference type="ARBA" id="ARBA00004162"/>
    </source>
</evidence>
<dbReference type="Proteomes" id="UP000095329">
    <property type="component" value="Unassembled WGS sequence"/>
</dbReference>
<evidence type="ECO:0000256" key="5">
    <source>
        <dbReference type="ARBA" id="ARBA00023136"/>
    </source>
</evidence>
<evidence type="ECO:0000256" key="3">
    <source>
        <dbReference type="ARBA" id="ARBA00022692"/>
    </source>
</evidence>
<keyword evidence="10" id="KW-1185">Reference proteome</keyword>
<protein>
    <recommendedName>
        <fullName evidence="8">Phage shock protein PspC N-terminal domain-containing protein</fullName>
    </recommendedName>
</protein>
<feature type="region of interest" description="Disordered" evidence="6">
    <location>
        <begin position="147"/>
        <end position="187"/>
    </location>
</feature>
<dbReference type="EMBL" id="ASHX02000001">
    <property type="protein sequence ID" value="OEJ94769.1"/>
    <property type="molecule type" value="Genomic_DNA"/>
</dbReference>
<feature type="domain" description="Phage shock protein PspC N-terminal" evidence="8">
    <location>
        <begin position="25"/>
        <end position="81"/>
    </location>
</feature>
<evidence type="ECO:0000256" key="7">
    <source>
        <dbReference type="SAM" id="Phobius"/>
    </source>
</evidence>
<feature type="transmembrane region" description="Helical" evidence="7">
    <location>
        <begin position="309"/>
        <end position="326"/>
    </location>
</feature>
<dbReference type="STRING" id="1306406.J116_010060"/>
<gene>
    <name evidence="9" type="ORF">J116_010060</name>
</gene>
<reference evidence="9 10" key="1">
    <citation type="journal article" date="2013" name="Genome Announc.">
        <title>Genome Sequence of Streptomyces violaceusniger Strain SPC6, a Halotolerant Streptomycete That Exhibits Rapid Growth and Development.</title>
        <authorList>
            <person name="Chen X."/>
            <person name="Zhang B."/>
            <person name="Zhang W."/>
            <person name="Wu X."/>
            <person name="Zhang M."/>
            <person name="Chen T."/>
            <person name="Liu G."/>
            <person name="Dyson P."/>
        </authorList>
    </citation>
    <scope>NUCLEOTIDE SEQUENCE [LARGE SCALE GENOMIC DNA]</scope>
    <source>
        <strain evidence="9 10">SPC6</strain>
    </source>
</reference>
<evidence type="ECO:0000259" key="8">
    <source>
        <dbReference type="Pfam" id="PF04024"/>
    </source>
</evidence>
<dbReference type="PANTHER" id="PTHR33885:SF3">
    <property type="entry name" value="PHAGE SHOCK PROTEIN C"/>
    <property type="match status" value="1"/>
</dbReference>
<evidence type="ECO:0000256" key="2">
    <source>
        <dbReference type="ARBA" id="ARBA00022475"/>
    </source>
</evidence>
<dbReference type="AlphaFoldDB" id="A0A1D3DR15"/>
<proteinExistence type="predicted"/>
<name>A0A1D3DR15_9ACTN</name>
<keyword evidence="2" id="KW-1003">Cell membrane</keyword>